<dbReference type="Proteomes" id="UP000186922">
    <property type="component" value="Unassembled WGS sequence"/>
</dbReference>
<dbReference type="AlphaFoldDB" id="A0A1D1W1U1"/>
<evidence type="ECO:0000313" key="1">
    <source>
        <dbReference type="EMBL" id="GAV07391.1"/>
    </source>
</evidence>
<comment type="caution">
    <text evidence="1">The sequence shown here is derived from an EMBL/GenBank/DDBJ whole genome shotgun (WGS) entry which is preliminary data.</text>
</comment>
<dbReference type="EMBL" id="BDGG01000015">
    <property type="protein sequence ID" value="GAV07391.1"/>
    <property type="molecule type" value="Genomic_DNA"/>
</dbReference>
<name>A0A1D1W1U1_RAMVA</name>
<proteinExistence type="predicted"/>
<organism evidence="1 2">
    <name type="scientific">Ramazzottius varieornatus</name>
    <name type="common">Water bear</name>
    <name type="synonym">Tardigrade</name>
    <dbReference type="NCBI Taxonomy" id="947166"/>
    <lineage>
        <taxon>Eukaryota</taxon>
        <taxon>Metazoa</taxon>
        <taxon>Ecdysozoa</taxon>
        <taxon>Tardigrada</taxon>
        <taxon>Eutardigrada</taxon>
        <taxon>Parachela</taxon>
        <taxon>Hypsibioidea</taxon>
        <taxon>Ramazzottiidae</taxon>
        <taxon>Ramazzottius</taxon>
    </lineage>
</organism>
<gene>
    <name evidence="1" type="primary">RvY_17229-1</name>
    <name evidence="1" type="synonym">RvY_17229.1</name>
    <name evidence="1" type="ORF">RvY_17229</name>
</gene>
<evidence type="ECO:0000313" key="2">
    <source>
        <dbReference type="Proteomes" id="UP000186922"/>
    </source>
</evidence>
<accession>A0A1D1W1U1</accession>
<reference evidence="1 2" key="1">
    <citation type="journal article" date="2016" name="Nat. Commun.">
        <title>Extremotolerant tardigrade genome and improved radiotolerance of human cultured cells by tardigrade-unique protein.</title>
        <authorList>
            <person name="Hashimoto T."/>
            <person name="Horikawa D.D."/>
            <person name="Saito Y."/>
            <person name="Kuwahara H."/>
            <person name="Kozuka-Hata H."/>
            <person name="Shin-I T."/>
            <person name="Minakuchi Y."/>
            <person name="Ohishi K."/>
            <person name="Motoyama A."/>
            <person name="Aizu T."/>
            <person name="Enomoto A."/>
            <person name="Kondo K."/>
            <person name="Tanaka S."/>
            <person name="Hara Y."/>
            <person name="Koshikawa S."/>
            <person name="Sagara H."/>
            <person name="Miura T."/>
            <person name="Yokobori S."/>
            <person name="Miyagawa K."/>
            <person name="Suzuki Y."/>
            <person name="Kubo T."/>
            <person name="Oyama M."/>
            <person name="Kohara Y."/>
            <person name="Fujiyama A."/>
            <person name="Arakawa K."/>
            <person name="Katayama T."/>
            <person name="Toyoda A."/>
            <person name="Kunieda T."/>
        </authorList>
    </citation>
    <scope>NUCLEOTIDE SEQUENCE [LARGE SCALE GENOMIC DNA]</scope>
    <source>
        <strain evidence="1 2">YOKOZUNA-1</strain>
    </source>
</reference>
<keyword evidence="2" id="KW-1185">Reference proteome</keyword>
<sequence>MSTCLVPSLQYLNLRVSSIDTSTASLDTLCNRPEDVRAVLFTVLLMNTQDLYNVTQSPEASDGAVSYVDATAKVTNA</sequence>
<protein>
    <submittedName>
        <fullName evidence="1">Uncharacterized protein</fullName>
    </submittedName>
</protein>